<keyword evidence="8" id="KW-1185">Reference proteome</keyword>
<dbReference type="PANTHER" id="PTHR32305:SF15">
    <property type="entry name" value="PROTEIN RHSA-RELATED"/>
    <property type="match status" value="1"/>
</dbReference>
<dbReference type="Pfam" id="PF05593">
    <property type="entry name" value="RHS_repeat"/>
    <property type="match status" value="1"/>
</dbReference>
<keyword evidence="3" id="KW-0472">Membrane</keyword>
<evidence type="ECO:0000256" key="3">
    <source>
        <dbReference type="SAM" id="Phobius"/>
    </source>
</evidence>
<feature type="region of interest" description="Disordered" evidence="2">
    <location>
        <begin position="30"/>
        <end position="55"/>
    </location>
</feature>
<dbReference type="EMBL" id="JAUSUZ010000001">
    <property type="protein sequence ID" value="MDQ0370524.1"/>
    <property type="molecule type" value="Genomic_DNA"/>
</dbReference>
<sequence>MRQRRFALSVAGVMLMTSVVVAPQGAATAAARPDTGAERTRPAQQASPGAGGPVALSTSATEVAMVAGPISVPKGTGPGRNATLTSFALTDRVTLDVNVGSGNLLVRTTDLTLPGVAENELLGSVHNSLFLGSDLHTGSLGPGWHTRTGVDVRLIEADDDSVTYVASDGVVGRFTSTGPGYTAPGEFKATLAADGTGWRLTEHETGRELYFTAAGLLDRVLDRNDNVTDYTYDGSGRLTAVRSARGAAAAREAQVSYANGRIAKIAQVVDGVQARRVEYNYNAAGDLAEICSGTERDVRFEYDAQHRITKIISGIWWNEPGAITTLTYDSAHRVTSVSRLYGTTATEAAVTRFAYPSATQTLVADANSDLSQAVTAVPHTTYTLNGEKRVTRVVDAAGKVRERSYNVHQDVERATDALGNESVNTFGANGGQSLTESATATGASVQFSYANAATPTNPTGAYQPSSSQDAQGNTSTHVYNGAGNRLSTADALAAEAKVEYNADGTVAKTIDPGNGTNGTVYTYDADKQLIRTMPPTGNSLGVRDYTYDRFGRLRTATDGAGRTTTYEYDLDDRVTKISYSDGSTAVSYTYDGAGNVYARQDADGYQNFWYDRLNRLVERGATLWYAYDAVGNLIQLSDRRGDTFYTYDVRNLLTAMQTGNGRYTFGYDDEGRRTHTRLSVAQAGPQYVAETRNAYDRSGRLARTTTTRWQRVNGIDTASVVHDVSYCYAKRSGTAACSTAAGDDTGLRQWQTDHHRGGAVTVYSFDGSNRLTKATGINGRTYDYGYDTNGNRQTEKIDGVTVQSLSFNSANQVTTGGFSYDGAGNQTGGGAAQSATYNAGGQTRGVAGSTLHYAGPDQVELSYTQGQSPKDLWWGLKDRNGQSVLQFYQSHDGQWRHIERDGDGNALGHRTAGRHYFYVLDGLGSVVGLIDDTGGLAGSRTYDPYGKVIATAGGETGHTVLGYAAGLVHGDLTKFGKRWYDAGTGRFTQQDSLNLIGDPAQGNRYAYAGCNPVNYVDPTGQAVCSLIIQTLVYGLGAAAFAAIAAAGGGVILGVAISASTAGGIAAGLTGAGVTAGFLSSIFCD</sequence>
<keyword evidence="3" id="KW-0812">Transmembrane</keyword>
<proteinExistence type="predicted"/>
<dbReference type="InterPro" id="IPR045351">
    <property type="entry name" value="DUF6531"/>
</dbReference>
<evidence type="ECO:0000313" key="8">
    <source>
        <dbReference type="Proteomes" id="UP001240236"/>
    </source>
</evidence>
<feature type="transmembrane region" description="Helical" evidence="3">
    <location>
        <begin position="1031"/>
        <end position="1056"/>
    </location>
</feature>
<feature type="domain" description="DUF6531" evidence="5">
    <location>
        <begin position="97"/>
        <end position="174"/>
    </location>
</feature>
<evidence type="ECO:0000256" key="1">
    <source>
        <dbReference type="ARBA" id="ARBA00022737"/>
    </source>
</evidence>
<feature type="compositionally biased region" description="Polar residues" evidence="2">
    <location>
        <begin position="460"/>
        <end position="478"/>
    </location>
</feature>
<comment type="caution">
    <text evidence="7">The sequence shown here is derived from an EMBL/GenBank/DDBJ whole genome shotgun (WGS) entry which is preliminary data.</text>
</comment>
<feature type="domain" description="Teneurin-like YD-shell" evidence="6">
    <location>
        <begin position="761"/>
        <end position="1013"/>
    </location>
</feature>
<dbReference type="AlphaFoldDB" id="A0AAE3W6N9"/>
<dbReference type="InterPro" id="IPR050708">
    <property type="entry name" value="T6SS_VgrG/RHS"/>
</dbReference>
<dbReference type="Pfam" id="PF20148">
    <property type="entry name" value="DUF6531"/>
    <property type="match status" value="1"/>
</dbReference>
<evidence type="ECO:0000313" key="7">
    <source>
        <dbReference type="EMBL" id="MDQ0370524.1"/>
    </source>
</evidence>
<dbReference type="InterPro" id="IPR022385">
    <property type="entry name" value="Rhs_assc_core"/>
</dbReference>
<feature type="chain" id="PRO_5042228257" evidence="4">
    <location>
        <begin position="23"/>
        <end position="1084"/>
    </location>
</feature>
<protein>
    <submittedName>
        <fullName evidence="7">RHS repeat-associated protein</fullName>
    </submittedName>
</protein>
<feature type="domain" description="Teneurin-like YD-shell" evidence="6">
    <location>
        <begin position="558"/>
        <end position="675"/>
    </location>
</feature>
<feature type="transmembrane region" description="Helical" evidence="3">
    <location>
        <begin position="1063"/>
        <end position="1082"/>
    </location>
</feature>
<evidence type="ECO:0000256" key="2">
    <source>
        <dbReference type="SAM" id="MobiDB-lite"/>
    </source>
</evidence>
<evidence type="ECO:0000259" key="5">
    <source>
        <dbReference type="Pfam" id="PF20148"/>
    </source>
</evidence>
<dbReference type="RefSeq" id="WP_307246553.1">
    <property type="nucleotide sequence ID" value="NZ_JAUSUZ010000001.1"/>
</dbReference>
<organism evidence="7 8">
    <name type="scientific">Catenuloplanes indicus</name>
    <dbReference type="NCBI Taxonomy" id="137267"/>
    <lineage>
        <taxon>Bacteria</taxon>
        <taxon>Bacillati</taxon>
        <taxon>Actinomycetota</taxon>
        <taxon>Actinomycetes</taxon>
        <taxon>Micromonosporales</taxon>
        <taxon>Micromonosporaceae</taxon>
        <taxon>Catenuloplanes</taxon>
    </lineage>
</organism>
<name>A0AAE3W6N9_9ACTN</name>
<dbReference type="PANTHER" id="PTHR32305">
    <property type="match status" value="1"/>
</dbReference>
<evidence type="ECO:0000259" key="6">
    <source>
        <dbReference type="Pfam" id="PF25023"/>
    </source>
</evidence>
<dbReference type="InterPro" id="IPR006530">
    <property type="entry name" value="YD"/>
</dbReference>
<feature type="signal peptide" evidence="4">
    <location>
        <begin position="1"/>
        <end position="22"/>
    </location>
</feature>
<gene>
    <name evidence="7" type="ORF">J2S42_007193</name>
</gene>
<evidence type="ECO:0000256" key="4">
    <source>
        <dbReference type="SAM" id="SignalP"/>
    </source>
</evidence>
<dbReference type="Gene3D" id="2.180.10.10">
    <property type="entry name" value="RHS repeat-associated core"/>
    <property type="match status" value="2"/>
</dbReference>
<dbReference type="Proteomes" id="UP001240236">
    <property type="component" value="Unassembled WGS sequence"/>
</dbReference>
<feature type="region of interest" description="Disordered" evidence="2">
    <location>
        <begin position="456"/>
        <end position="482"/>
    </location>
</feature>
<keyword evidence="1" id="KW-0677">Repeat</keyword>
<keyword evidence="4" id="KW-0732">Signal</keyword>
<dbReference type="NCBIfam" id="TIGR01643">
    <property type="entry name" value="YD_repeat_2x"/>
    <property type="match status" value="2"/>
</dbReference>
<dbReference type="Pfam" id="PF25023">
    <property type="entry name" value="TEN_YD-shell"/>
    <property type="match status" value="2"/>
</dbReference>
<dbReference type="InterPro" id="IPR056823">
    <property type="entry name" value="TEN-like_YD-shell"/>
</dbReference>
<dbReference type="InterPro" id="IPR031325">
    <property type="entry name" value="RHS_repeat"/>
</dbReference>
<reference evidence="7 8" key="1">
    <citation type="submission" date="2023-07" db="EMBL/GenBank/DDBJ databases">
        <title>Sequencing the genomes of 1000 actinobacteria strains.</title>
        <authorList>
            <person name="Klenk H.-P."/>
        </authorList>
    </citation>
    <scope>NUCLEOTIDE SEQUENCE [LARGE SCALE GENOMIC DNA]</scope>
    <source>
        <strain evidence="7 8">DSM 44709</strain>
    </source>
</reference>
<dbReference type="NCBIfam" id="TIGR03696">
    <property type="entry name" value="Rhs_assc_core"/>
    <property type="match status" value="1"/>
</dbReference>
<keyword evidence="3" id="KW-1133">Transmembrane helix</keyword>
<accession>A0AAE3W6N9</accession>